<evidence type="ECO:0000313" key="2">
    <source>
        <dbReference type="Proteomes" id="UP001595912"/>
    </source>
</evidence>
<organism evidence="1 2">
    <name type="scientific">Dactylosporangium cerinum</name>
    <dbReference type="NCBI Taxonomy" id="1434730"/>
    <lineage>
        <taxon>Bacteria</taxon>
        <taxon>Bacillati</taxon>
        <taxon>Actinomycetota</taxon>
        <taxon>Actinomycetes</taxon>
        <taxon>Micromonosporales</taxon>
        <taxon>Micromonosporaceae</taxon>
        <taxon>Dactylosporangium</taxon>
    </lineage>
</organism>
<protein>
    <submittedName>
        <fullName evidence="1">Uncharacterized protein</fullName>
    </submittedName>
</protein>
<name>A0ABV9W3R6_9ACTN</name>
<sequence>MKPPFGARGLLAAVALVTVLTAAGVLVVERLRPAAAPAARANARPPALPAGPDGAAEVVVGADGAQIFCPAGAAPTITVNDAAFEPALSDGRSFAAGKYRIRLRGLVINETTASIAVDTYVVRVGDTVWPAKVDGPATIKAGGADELTVDGTYDSTGPTQASVHVTMQWVWSATSLRPCGKRGLVEDD</sequence>
<proteinExistence type="predicted"/>
<dbReference type="EMBL" id="JBHSIU010000041">
    <property type="protein sequence ID" value="MFC5002495.1"/>
    <property type="molecule type" value="Genomic_DNA"/>
</dbReference>
<dbReference type="Proteomes" id="UP001595912">
    <property type="component" value="Unassembled WGS sequence"/>
</dbReference>
<accession>A0ABV9W3R6</accession>
<gene>
    <name evidence="1" type="ORF">ACFPIJ_32250</name>
</gene>
<dbReference type="RefSeq" id="WP_380120586.1">
    <property type="nucleotide sequence ID" value="NZ_JBHSIU010000041.1"/>
</dbReference>
<reference evidence="2" key="1">
    <citation type="journal article" date="2019" name="Int. J. Syst. Evol. Microbiol.">
        <title>The Global Catalogue of Microorganisms (GCM) 10K type strain sequencing project: providing services to taxonomists for standard genome sequencing and annotation.</title>
        <authorList>
            <consortium name="The Broad Institute Genomics Platform"/>
            <consortium name="The Broad Institute Genome Sequencing Center for Infectious Disease"/>
            <person name="Wu L."/>
            <person name="Ma J."/>
        </authorList>
    </citation>
    <scope>NUCLEOTIDE SEQUENCE [LARGE SCALE GENOMIC DNA]</scope>
    <source>
        <strain evidence="2">CGMCC 4.7152</strain>
    </source>
</reference>
<comment type="caution">
    <text evidence="1">The sequence shown here is derived from an EMBL/GenBank/DDBJ whole genome shotgun (WGS) entry which is preliminary data.</text>
</comment>
<keyword evidence="2" id="KW-1185">Reference proteome</keyword>
<evidence type="ECO:0000313" key="1">
    <source>
        <dbReference type="EMBL" id="MFC5002495.1"/>
    </source>
</evidence>